<dbReference type="InterPro" id="IPR036291">
    <property type="entry name" value="NAD(P)-bd_dom_sf"/>
</dbReference>
<keyword evidence="1" id="KW-0560">Oxidoreductase</keyword>
<dbReference type="SUPFAM" id="SSF51735">
    <property type="entry name" value="NAD(P)-binding Rossmann-fold domains"/>
    <property type="match status" value="1"/>
</dbReference>
<gene>
    <name evidence="2" type="ORF">GGX14DRAFT_601037</name>
</gene>
<dbReference type="Proteomes" id="UP001219525">
    <property type="component" value="Unassembled WGS sequence"/>
</dbReference>
<dbReference type="AlphaFoldDB" id="A0AAD6USD2"/>
<dbReference type="InterPro" id="IPR052228">
    <property type="entry name" value="Sec_Metab_Biosynth_Oxidored"/>
</dbReference>
<reference evidence="2" key="1">
    <citation type="submission" date="2023-03" db="EMBL/GenBank/DDBJ databases">
        <title>Massive genome expansion in bonnet fungi (Mycena s.s.) driven by repeated elements and novel gene families across ecological guilds.</title>
        <authorList>
            <consortium name="Lawrence Berkeley National Laboratory"/>
            <person name="Harder C.B."/>
            <person name="Miyauchi S."/>
            <person name="Viragh M."/>
            <person name="Kuo A."/>
            <person name="Thoen E."/>
            <person name="Andreopoulos B."/>
            <person name="Lu D."/>
            <person name="Skrede I."/>
            <person name="Drula E."/>
            <person name="Henrissat B."/>
            <person name="Morin E."/>
            <person name="Kohler A."/>
            <person name="Barry K."/>
            <person name="LaButti K."/>
            <person name="Morin E."/>
            <person name="Salamov A."/>
            <person name="Lipzen A."/>
            <person name="Mereny Z."/>
            <person name="Hegedus B."/>
            <person name="Baldrian P."/>
            <person name="Stursova M."/>
            <person name="Weitz H."/>
            <person name="Taylor A."/>
            <person name="Grigoriev I.V."/>
            <person name="Nagy L.G."/>
            <person name="Martin F."/>
            <person name="Kauserud H."/>
        </authorList>
    </citation>
    <scope>NUCLEOTIDE SEQUENCE</scope>
    <source>
        <strain evidence="2">9144</strain>
    </source>
</reference>
<dbReference type="PANTHER" id="PTHR47534:SF3">
    <property type="entry name" value="ALCOHOL DEHYDROGENASE-LIKE C-TERMINAL DOMAIN-CONTAINING PROTEIN"/>
    <property type="match status" value="1"/>
</dbReference>
<dbReference type="GO" id="GO:0016491">
    <property type="term" value="F:oxidoreductase activity"/>
    <property type="evidence" value="ECO:0007669"/>
    <property type="project" value="UniProtKB-KW"/>
</dbReference>
<evidence type="ECO:0000256" key="1">
    <source>
        <dbReference type="ARBA" id="ARBA00023002"/>
    </source>
</evidence>
<evidence type="ECO:0000313" key="3">
    <source>
        <dbReference type="Proteomes" id="UP001219525"/>
    </source>
</evidence>
<dbReference type="EMBL" id="JARJCW010000135">
    <property type="protein sequence ID" value="KAJ7191285.1"/>
    <property type="molecule type" value="Genomic_DNA"/>
</dbReference>
<evidence type="ECO:0000313" key="2">
    <source>
        <dbReference type="EMBL" id="KAJ7191285.1"/>
    </source>
</evidence>
<accession>A0AAD6USD2</accession>
<dbReference type="Gene3D" id="3.40.50.720">
    <property type="entry name" value="NAD(P)-binding Rossmann-like Domain"/>
    <property type="match status" value="1"/>
</dbReference>
<comment type="caution">
    <text evidence="2">The sequence shown here is derived from an EMBL/GenBank/DDBJ whole genome shotgun (WGS) entry which is preliminary data.</text>
</comment>
<sequence length="302" mass="33035">MPPLGQVLKANASFAPKYHKPVALFLGGTSGIGQAMARRFAQYTKGQSHIIIVGRNHEAARATISSFPPVGPTGTYEFVECDATLMKNVGSVTASLRERLPRLNFLVLSPGFFSIISGRDETCEGIDKKLALLYYARWKFIHDLIPLLRHAAESSEDAKVYSVLGAGTGGKIDLDDLGLKKRYSALKAAMVSATYTDLMMERYSTDNPTVQFAHAFPGLVRTPLMRPKHWAFKPFGPLISFASYPFTVTPETCAEYQLSALFDSKPGFTRRGAKGDDIGYTSASPEAVSRMWAHTLEATGAR</sequence>
<organism evidence="2 3">
    <name type="scientific">Mycena pura</name>
    <dbReference type="NCBI Taxonomy" id="153505"/>
    <lineage>
        <taxon>Eukaryota</taxon>
        <taxon>Fungi</taxon>
        <taxon>Dikarya</taxon>
        <taxon>Basidiomycota</taxon>
        <taxon>Agaricomycotina</taxon>
        <taxon>Agaricomycetes</taxon>
        <taxon>Agaricomycetidae</taxon>
        <taxon>Agaricales</taxon>
        <taxon>Marasmiineae</taxon>
        <taxon>Mycenaceae</taxon>
        <taxon>Mycena</taxon>
    </lineage>
</organism>
<proteinExistence type="predicted"/>
<dbReference type="InterPro" id="IPR002347">
    <property type="entry name" value="SDR_fam"/>
</dbReference>
<name>A0AAD6USD2_9AGAR</name>
<dbReference type="Pfam" id="PF00106">
    <property type="entry name" value="adh_short"/>
    <property type="match status" value="1"/>
</dbReference>
<keyword evidence="3" id="KW-1185">Reference proteome</keyword>
<dbReference type="PANTHER" id="PTHR47534">
    <property type="entry name" value="YALI0E05731P"/>
    <property type="match status" value="1"/>
</dbReference>
<protein>
    <submittedName>
        <fullName evidence="2">NAD(P)-binding protein</fullName>
    </submittedName>
</protein>